<dbReference type="Gramene" id="HORVU.MOREX.r2.1HG0037010.1">
    <property type="protein sequence ID" value="HORVU.MOREX.r2.1HG0037010.1.CDS.1"/>
    <property type="gene ID" value="HORVU.MOREX.r2.1HG0037010"/>
</dbReference>
<dbReference type="EnsemblPlants" id="HORVU.MOREX.r3.1HG0047430.1">
    <property type="protein sequence ID" value="HORVU.MOREX.r3.1HG0047430.1.CDS1"/>
    <property type="gene ID" value="HORVU.MOREX.r3.1HG0047430"/>
</dbReference>
<dbReference type="InterPro" id="IPR055414">
    <property type="entry name" value="LRR_R13L4/SHOC2-like"/>
</dbReference>
<reference evidence="4" key="1">
    <citation type="journal article" date="2012" name="Nature">
        <title>A physical, genetic and functional sequence assembly of the barley genome.</title>
        <authorList>
            <consortium name="The International Barley Genome Sequencing Consortium"/>
            <person name="Mayer K.F."/>
            <person name="Waugh R."/>
            <person name="Brown J.W."/>
            <person name="Schulman A."/>
            <person name="Langridge P."/>
            <person name="Platzer M."/>
            <person name="Fincher G.B."/>
            <person name="Muehlbauer G.J."/>
            <person name="Sato K."/>
            <person name="Close T.J."/>
            <person name="Wise R.P."/>
            <person name="Stein N."/>
        </authorList>
    </citation>
    <scope>NUCLEOTIDE SEQUENCE [LARGE SCALE GENOMIC DNA]</scope>
    <source>
        <strain evidence="4">cv. Morex</strain>
    </source>
</reference>
<proteinExistence type="predicted"/>
<evidence type="ECO:0000313" key="4">
    <source>
        <dbReference type="Proteomes" id="UP000011116"/>
    </source>
</evidence>
<organism evidence="3 4">
    <name type="scientific">Hordeum vulgare subsp. vulgare</name>
    <name type="common">Domesticated barley</name>
    <dbReference type="NCBI Taxonomy" id="112509"/>
    <lineage>
        <taxon>Eukaryota</taxon>
        <taxon>Viridiplantae</taxon>
        <taxon>Streptophyta</taxon>
        <taxon>Embryophyta</taxon>
        <taxon>Tracheophyta</taxon>
        <taxon>Spermatophyta</taxon>
        <taxon>Magnoliopsida</taxon>
        <taxon>Liliopsida</taxon>
        <taxon>Poales</taxon>
        <taxon>Poaceae</taxon>
        <taxon>BOP clade</taxon>
        <taxon>Pooideae</taxon>
        <taxon>Triticodae</taxon>
        <taxon>Triticeae</taxon>
        <taxon>Hordeinae</taxon>
        <taxon>Hordeum</taxon>
    </lineage>
</organism>
<sequence>MLSDILIMQGLQEVSMIRVNSIKSLHEVVGLLARSERLGILGLSFDGLSPSLDGARAFTDLVRAVRHSKLRSLSLHCLHGDWIGLLDSRPYQLRRFEVSIPGPVLERTVFVIPCCITHMNIEVTQLGEKGLSVIASMPLLVLLKLASSGPAAPMMDMDTSLRKQRRRAIIRRGAFRCLKVFWFTCKAGGNEVQFDPGAMPQLQGLRLHFNTLETLSLYGDFEFGIEHLSSLNRIHVTLACEDTAA</sequence>
<accession>A0A8I6WFW4</accession>
<name>A0A8I6WFW4_HORVV</name>
<evidence type="ECO:0000256" key="1">
    <source>
        <dbReference type="ARBA" id="ARBA00022737"/>
    </source>
</evidence>
<keyword evidence="4" id="KW-1185">Reference proteome</keyword>
<feature type="domain" description="Disease resistance R13L4/SHOC-2-like LRR" evidence="2">
    <location>
        <begin position="8"/>
        <end position="243"/>
    </location>
</feature>
<dbReference type="AlphaFoldDB" id="A0A8I6WFW4"/>
<dbReference type="Proteomes" id="UP000011116">
    <property type="component" value="Chromosome 1H"/>
</dbReference>
<reference evidence="3" key="3">
    <citation type="submission" date="2022-01" db="UniProtKB">
        <authorList>
            <consortium name="EnsemblPlants"/>
        </authorList>
    </citation>
    <scope>IDENTIFICATION</scope>
    <source>
        <strain evidence="3">subsp. vulgare</strain>
    </source>
</reference>
<reference evidence="3" key="2">
    <citation type="submission" date="2020-10" db="EMBL/GenBank/DDBJ databases">
        <authorList>
            <person name="Scholz U."/>
            <person name="Mascher M."/>
            <person name="Fiebig A."/>
        </authorList>
    </citation>
    <scope>NUCLEOTIDE SEQUENCE [LARGE SCALE GENOMIC DNA]</scope>
    <source>
        <strain evidence="3">cv. Morex</strain>
    </source>
</reference>
<protein>
    <recommendedName>
        <fullName evidence="2">Disease resistance R13L4/SHOC-2-like LRR domain-containing protein</fullName>
    </recommendedName>
</protein>
<dbReference type="Pfam" id="PF23598">
    <property type="entry name" value="LRR_14"/>
    <property type="match status" value="1"/>
</dbReference>
<dbReference type="Gramene" id="HORVU.MOREX.r3.1HG0047430.1">
    <property type="protein sequence ID" value="HORVU.MOREX.r3.1HG0047430.1.CDS1"/>
    <property type="gene ID" value="HORVU.MOREX.r3.1HG0047430"/>
</dbReference>
<evidence type="ECO:0000259" key="2">
    <source>
        <dbReference type="Pfam" id="PF23598"/>
    </source>
</evidence>
<keyword evidence="1" id="KW-0677">Repeat</keyword>
<evidence type="ECO:0000313" key="3">
    <source>
        <dbReference type="EnsemblPlants" id="HORVU.MOREX.r3.1HG0047430.1.CDS1"/>
    </source>
</evidence>